<dbReference type="PRINTS" id="PR00081">
    <property type="entry name" value="GDHRDH"/>
</dbReference>
<evidence type="ECO:0000256" key="1">
    <source>
        <dbReference type="ARBA" id="ARBA00006484"/>
    </source>
</evidence>
<name>A0AAD9W3Y8_PHOAM</name>
<protein>
    <submittedName>
        <fullName evidence="4">Uncharacterized protein</fullName>
    </submittedName>
</protein>
<accession>A0AAD9W3Y8</accession>
<dbReference type="PANTHER" id="PTHR24320">
    <property type="entry name" value="RETINOL DEHYDROGENASE"/>
    <property type="match status" value="1"/>
</dbReference>
<dbReference type="Gene3D" id="3.40.50.720">
    <property type="entry name" value="NAD(P)-binding Rossmann-like Domain"/>
    <property type="match status" value="1"/>
</dbReference>
<keyword evidence="5" id="KW-1185">Reference proteome</keyword>
<dbReference type="SUPFAM" id="SSF51735">
    <property type="entry name" value="NAD(P)-binding Rossmann-fold domains"/>
    <property type="match status" value="1"/>
</dbReference>
<organism evidence="4 5">
    <name type="scientific">Phomopsis amygdali</name>
    <name type="common">Fusicoccum amygdali</name>
    <dbReference type="NCBI Taxonomy" id="1214568"/>
    <lineage>
        <taxon>Eukaryota</taxon>
        <taxon>Fungi</taxon>
        <taxon>Dikarya</taxon>
        <taxon>Ascomycota</taxon>
        <taxon>Pezizomycotina</taxon>
        <taxon>Sordariomycetes</taxon>
        <taxon>Sordariomycetidae</taxon>
        <taxon>Diaporthales</taxon>
        <taxon>Diaporthaceae</taxon>
        <taxon>Diaporthe</taxon>
    </lineage>
</organism>
<dbReference type="AlphaFoldDB" id="A0AAD9W3Y8"/>
<dbReference type="InterPro" id="IPR002347">
    <property type="entry name" value="SDR_fam"/>
</dbReference>
<keyword evidence="2" id="KW-0560">Oxidoreductase</keyword>
<dbReference type="PANTHER" id="PTHR24320:SF272">
    <property type="entry name" value="NAD(P)-BINDING ROSSMANN-FOLD SUPERFAMILY PROTEIN"/>
    <property type="match status" value="1"/>
</dbReference>
<proteinExistence type="inferred from homology"/>
<evidence type="ECO:0000256" key="3">
    <source>
        <dbReference type="SAM" id="MobiDB-lite"/>
    </source>
</evidence>
<evidence type="ECO:0000313" key="4">
    <source>
        <dbReference type="EMBL" id="KAK2604375.1"/>
    </source>
</evidence>
<gene>
    <name evidence="4" type="ORF">N8I77_007313</name>
</gene>
<comment type="similarity">
    <text evidence="1">Belongs to the short-chain dehydrogenases/reductases (SDR) family.</text>
</comment>
<evidence type="ECO:0000256" key="2">
    <source>
        <dbReference type="ARBA" id="ARBA00023002"/>
    </source>
</evidence>
<sequence>MVTTPIAPYDKDHEDPNGPGDARPTALKVIRDQELDGKLQGKALLLTGCTSGIGFETARALHVTGADVFVTGRDTEKGREVVERITHDGKPGKVVFIEMHLDSLTSVRDAASKFLQMSDRLNCLVCNAGLGMHPKALTRDGFEMHFGANHLGHFALFEALKDTILNSATPEYPSRLVMVSSRSHLASSVDLNDLNLEKTTYDAHNAYGASKTANIWMANEVERRYGSQHLHATSVHPGAVASGLSRHVGDEFMRKLFGPTQVAKLVKTAEQGAATTIWAAVGREWQHRGGIYLADVQEGVPAETCTEGRTGPGYAPHAFDKEKERRLWELSAELLGSK</sequence>
<evidence type="ECO:0000313" key="5">
    <source>
        <dbReference type="Proteomes" id="UP001265746"/>
    </source>
</evidence>
<feature type="region of interest" description="Disordered" evidence="3">
    <location>
        <begin position="1"/>
        <end position="23"/>
    </location>
</feature>
<comment type="caution">
    <text evidence="4">The sequence shown here is derived from an EMBL/GenBank/DDBJ whole genome shotgun (WGS) entry which is preliminary data.</text>
</comment>
<dbReference type="Proteomes" id="UP001265746">
    <property type="component" value="Unassembled WGS sequence"/>
</dbReference>
<dbReference type="Pfam" id="PF00106">
    <property type="entry name" value="adh_short"/>
    <property type="match status" value="1"/>
</dbReference>
<reference evidence="4" key="1">
    <citation type="submission" date="2023-06" db="EMBL/GenBank/DDBJ databases">
        <authorList>
            <person name="Noh H."/>
        </authorList>
    </citation>
    <scope>NUCLEOTIDE SEQUENCE</scope>
    <source>
        <strain evidence="4">DUCC20226</strain>
    </source>
</reference>
<dbReference type="InterPro" id="IPR036291">
    <property type="entry name" value="NAD(P)-bd_dom_sf"/>
</dbReference>
<dbReference type="EMBL" id="JAUJFL010000004">
    <property type="protein sequence ID" value="KAK2604375.1"/>
    <property type="molecule type" value="Genomic_DNA"/>
</dbReference>
<dbReference type="GO" id="GO:0016491">
    <property type="term" value="F:oxidoreductase activity"/>
    <property type="evidence" value="ECO:0007669"/>
    <property type="project" value="UniProtKB-KW"/>
</dbReference>